<dbReference type="Proteomes" id="UP000014137">
    <property type="component" value="Unassembled WGS sequence"/>
</dbReference>
<evidence type="ECO:0000313" key="4">
    <source>
        <dbReference type="Proteomes" id="UP000188551"/>
    </source>
</evidence>
<dbReference type="EMBL" id="MUXN01000027">
    <property type="protein sequence ID" value="OOC01999.1"/>
    <property type="molecule type" value="Genomic_DNA"/>
</dbReference>
<reference evidence="2 4" key="2">
    <citation type="submission" date="2017-02" db="EMBL/GenBank/DDBJ databases">
        <title>Amycolatopsis azurea DSM 43854 draft genome.</title>
        <authorList>
            <person name="Mayilraj S."/>
        </authorList>
    </citation>
    <scope>NUCLEOTIDE SEQUENCE [LARGE SCALE GENOMIC DNA]</scope>
    <source>
        <strain evidence="2 4">DSM 43854</strain>
    </source>
</reference>
<keyword evidence="4" id="KW-1185">Reference proteome</keyword>
<dbReference type="EMBL" id="ANMG01000005">
    <property type="protein sequence ID" value="EMD29280.1"/>
    <property type="molecule type" value="Genomic_DNA"/>
</dbReference>
<evidence type="ECO:0000313" key="2">
    <source>
        <dbReference type="EMBL" id="OOC01999.1"/>
    </source>
</evidence>
<evidence type="ECO:0000313" key="1">
    <source>
        <dbReference type="EMBL" id="EMD29280.1"/>
    </source>
</evidence>
<accession>M2QB59</accession>
<dbReference type="Proteomes" id="UP000188551">
    <property type="component" value="Unassembled WGS sequence"/>
</dbReference>
<gene>
    <name evidence="2" type="ORF">B0293_36910</name>
    <name evidence="1" type="ORF">C791_5020</name>
</gene>
<comment type="caution">
    <text evidence="1">The sequence shown here is derived from an EMBL/GenBank/DDBJ whole genome shotgun (WGS) entry which is preliminary data.</text>
</comment>
<evidence type="ECO:0000313" key="3">
    <source>
        <dbReference type="Proteomes" id="UP000014137"/>
    </source>
</evidence>
<protein>
    <submittedName>
        <fullName evidence="1">Uncharacterized protein</fullName>
    </submittedName>
</protein>
<dbReference type="AlphaFoldDB" id="M2QB59"/>
<organism evidence="1 3">
    <name type="scientific">Amycolatopsis azurea DSM 43854</name>
    <dbReference type="NCBI Taxonomy" id="1238180"/>
    <lineage>
        <taxon>Bacteria</taxon>
        <taxon>Bacillati</taxon>
        <taxon>Actinomycetota</taxon>
        <taxon>Actinomycetes</taxon>
        <taxon>Pseudonocardiales</taxon>
        <taxon>Pseudonocardiaceae</taxon>
        <taxon>Amycolatopsis</taxon>
    </lineage>
</organism>
<proteinExistence type="predicted"/>
<reference evidence="1 3" key="1">
    <citation type="submission" date="2012-10" db="EMBL/GenBank/DDBJ databases">
        <title>Genome assembly of Amycolatopsis azurea DSM 43854.</title>
        <authorList>
            <person name="Khatri I."/>
            <person name="Kaur I."/>
            <person name="Subramanian S."/>
            <person name="Mayilraj S."/>
        </authorList>
    </citation>
    <scope>NUCLEOTIDE SEQUENCE [LARGE SCALE GENOMIC DNA]</scope>
    <source>
        <strain evidence="1 3">DSM 43854</strain>
    </source>
</reference>
<sequence length="68" mass="7619">MWARYLAEQNAGRTPTGADLDRIAGTHNYGRRILRKWRDEGLLRSTSTSEVVVEGKHQTSSGRCVTTT</sequence>
<name>M2QB59_9PSEU</name>